<evidence type="ECO:0000256" key="1">
    <source>
        <dbReference type="SAM" id="Phobius"/>
    </source>
</evidence>
<gene>
    <name evidence="2" type="ORF">QYF62_03400</name>
    <name evidence="3" type="ORF">R3P82_08710</name>
</gene>
<feature type="transmembrane region" description="Helical" evidence="1">
    <location>
        <begin position="61"/>
        <end position="81"/>
    </location>
</feature>
<reference evidence="3" key="2">
    <citation type="submission" date="2023-10" db="EMBL/GenBank/DDBJ databases">
        <title>Development of a sustainable strategy for remediation of hydrocarbon-contaminated territories based on the waste exchange concept.</title>
        <authorList>
            <person name="Krivoruchko A."/>
        </authorList>
    </citation>
    <scope>NUCLEOTIDE SEQUENCE</scope>
    <source>
        <strain evidence="3">IEGM 1175</strain>
    </source>
</reference>
<evidence type="ECO:0000313" key="5">
    <source>
        <dbReference type="Proteomes" id="UP001185873"/>
    </source>
</evidence>
<organism evidence="3 5">
    <name type="scientific">Dietzia maris</name>
    <dbReference type="NCBI Taxonomy" id="37915"/>
    <lineage>
        <taxon>Bacteria</taxon>
        <taxon>Bacillati</taxon>
        <taxon>Actinomycetota</taxon>
        <taxon>Actinomycetes</taxon>
        <taxon>Mycobacteriales</taxon>
        <taxon>Dietziaceae</taxon>
        <taxon>Dietzia</taxon>
    </lineage>
</organism>
<evidence type="ECO:0000313" key="4">
    <source>
        <dbReference type="Proteomes" id="UP001172702"/>
    </source>
</evidence>
<keyword evidence="4" id="KW-1185">Reference proteome</keyword>
<accession>A0AAE4QVZ7</accession>
<dbReference type="Proteomes" id="UP001172702">
    <property type="component" value="Unassembled WGS sequence"/>
</dbReference>
<keyword evidence="1" id="KW-0812">Transmembrane</keyword>
<dbReference type="EMBL" id="JAWLKJ010000002">
    <property type="protein sequence ID" value="MDV6299195.1"/>
    <property type="molecule type" value="Genomic_DNA"/>
</dbReference>
<dbReference type="EMBL" id="JAUHTB010000003">
    <property type="protein sequence ID" value="MDN4505104.1"/>
    <property type="molecule type" value="Genomic_DNA"/>
</dbReference>
<dbReference type="AlphaFoldDB" id="A0AAE4QVZ7"/>
<dbReference type="RefSeq" id="WP_096906318.1">
    <property type="nucleotide sequence ID" value="NZ_JAUHTB010000003.1"/>
</dbReference>
<sequence length="142" mass="15460">MTSPHPFNGIADRAESAIDHVARSRSRTAVAYVAATVLGGLGALVVVVVQVLSGRAAMLDVLLWLAMAVMLFGAAAHRWWLGGRNEERSRRIAASIRPEQIAAAMRGSSGEIDAVRRLRVAHPGLGLRDAYELYQHHSRELR</sequence>
<proteinExistence type="predicted"/>
<keyword evidence="1" id="KW-0472">Membrane</keyword>
<feature type="transmembrane region" description="Helical" evidence="1">
    <location>
        <begin position="29"/>
        <end position="49"/>
    </location>
</feature>
<reference evidence="2 4" key="1">
    <citation type="submission" date="2023-07" db="EMBL/GenBank/DDBJ databases">
        <title>Strategy for survival of the halotoleranting strain Dietzia MX2 from the Yakshinskoe mineral salts deposit.</title>
        <authorList>
            <person name="Kharitonova M.A."/>
            <person name="Kupriyanova-Ashina F.G."/>
            <person name="Shakirov T.R."/>
            <person name="Vafina M.S."/>
            <person name="Ilinskaya O.N."/>
        </authorList>
    </citation>
    <scope>NUCLEOTIDE SEQUENCE [LARGE SCALE GENOMIC DNA]</scope>
    <source>
        <strain evidence="2 4">MX2</strain>
    </source>
</reference>
<comment type="caution">
    <text evidence="3">The sequence shown here is derived from an EMBL/GenBank/DDBJ whole genome shotgun (WGS) entry which is preliminary data.</text>
</comment>
<evidence type="ECO:0000313" key="3">
    <source>
        <dbReference type="EMBL" id="MDV6299195.1"/>
    </source>
</evidence>
<name>A0AAE4QVZ7_9ACTN</name>
<keyword evidence="1" id="KW-1133">Transmembrane helix</keyword>
<evidence type="ECO:0000313" key="2">
    <source>
        <dbReference type="EMBL" id="MDN4505104.1"/>
    </source>
</evidence>
<protein>
    <submittedName>
        <fullName evidence="3">Uncharacterized protein</fullName>
    </submittedName>
</protein>
<dbReference type="Proteomes" id="UP001185873">
    <property type="component" value="Unassembled WGS sequence"/>
</dbReference>